<evidence type="ECO:0000313" key="2">
    <source>
        <dbReference type="Proteomes" id="UP000184028"/>
    </source>
</evidence>
<name>A0A1M6XQX3_9FLAO</name>
<dbReference type="RefSeq" id="WP_068843553.1">
    <property type="nucleotide sequence ID" value="NZ_FRBT01000001.1"/>
</dbReference>
<dbReference type="STRING" id="946677.SAMN05444484_101246"/>
<dbReference type="EMBL" id="FRBT01000001">
    <property type="protein sequence ID" value="SHL08397.1"/>
    <property type="molecule type" value="Genomic_DNA"/>
</dbReference>
<evidence type="ECO:0000313" key="1">
    <source>
        <dbReference type="EMBL" id="SHL08397.1"/>
    </source>
</evidence>
<reference evidence="2" key="1">
    <citation type="submission" date="2016-11" db="EMBL/GenBank/DDBJ databases">
        <authorList>
            <person name="Varghese N."/>
            <person name="Submissions S."/>
        </authorList>
    </citation>
    <scope>NUCLEOTIDE SEQUENCE [LARGE SCALE GENOMIC DNA]</scope>
    <source>
        <strain evidence="2">DSM 24724</strain>
    </source>
</reference>
<dbReference type="OrthoDB" id="1451040at2"/>
<keyword evidence="2" id="KW-1185">Reference proteome</keyword>
<evidence type="ECO:0008006" key="3">
    <source>
        <dbReference type="Google" id="ProtNLM"/>
    </source>
</evidence>
<accession>A0A1M6XQX3</accession>
<proteinExistence type="predicted"/>
<protein>
    <recommendedName>
        <fullName evidence="3">DUF4935 domain-containing protein</fullName>
    </recommendedName>
</protein>
<dbReference type="Proteomes" id="UP000184028">
    <property type="component" value="Unassembled WGS sequence"/>
</dbReference>
<sequence>MSNICCLLDACTIINLIHIDEGDFLLKKLEKVNFTLNSVVFDEVKKNVFLPLDKGNQQKYSDKNTIEEKRKSINQVLPVFQGKKNDNESLLKDLGADYFERIKNATKHTKKLNGELYSSAYALYLSRINSEKIFFYTDDYPAKEQFSAFFDYQQIGQIKDSVDLLILLYWLDDSFNEKQLDKALSSLYSQYATEVVILKKELQEFFTNKVNATFRKTKREIVERLNTLIECLDKLEFEGVGILYSFFETNKATKDIYNILKNFNPVFELEKKSNTETLLEKISNTRKAIKENKIYKWNDLLSN</sequence>
<dbReference type="AlphaFoldDB" id="A0A1M6XQX3"/>
<gene>
    <name evidence="1" type="ORF">SAMN05444484_101246</name>
</gene>
<organism evidence="1 2">
    <name type="scientific">Flavobacterium chilense</name>
    <dbReference type="NCBI Taxonomy" id="946677"/>
    <lineage>
        <taxon>Bacteria</taxon>
        <taxon>Pseudomonadati</taxon>
        <taxon>Bacteroidota</taxon>
        <taxon>Flavobacteriia</taxon>
        <taxon>Flavobacteriales</taxon>
        <taxon>Flavobacteriaceae</taxon>
        <taxon>Flavobacterium</taxon>
    </lineage>
</organism>